<organism evidence="1 2">
    <name type="scientific">Kingella kingae</name>
    <dbReference type="NCBI Taxonomy" id="504"/>
    <lineage>
        <taxon>Bacteria</taxon>
        <taxon>Pseudomonadati</taxon>
        <taxon>Pseudomonadota</taxon>
        <taxon>Betaproteobacteria</taxon>
        <taxon>Neisseriales</taxon>
        <taxon>Neisseriaceae</taxon>
        <taxon>Kingella</taxon>
    </lineage>
</organism>
<reference evidence="1 2" key="1">
    <citation type="submission" date="2018-06" db="EMBL/GenBank/DDBJ databases">
        <authorList>
            <consortium name="Pathogen Informatics"/>
            <person name="Doyle S."/>
        </authorList>
    </citation>
    <scope>NUCLEOTIDE SEQUENCE [LARGE SCALE GENOMIC DNA]</scope>
    <source>
        <strain evidence="1 2">NCTC10529</strain>
    </source>
</reference>
<proteinExistence type="predicted"/>
<dbReference type="AlphaFoldDB" id="A0AAX2J4Z3"/>
<evidence type="ECO:0000313" key="1">
    <source>
        <dbReference type="EMBL" id="SQH25544.1"/>
    </source>
</evidence>
<evidence type="ECO:0000313" key="2">
    <source>
        <dbReference type="Proteomes" id="UP000248598"/>
    </source>
</evidence>
<protein>
    <submittedName>
        <fullName evidence="1">Uncharacterized protein</fullName>
    </submittedName>
</protein>
<name>A0AAX2J4Z3_KINKI</name>
<dbReference type="Proteomes" id="UP000248598">
    <property type="component" value="Chromosome 1"/>
</dbReference>
<dbReference type="EMBL" id="LS483426">
    <property type="protein sequence ID" value="SQH25544.1"/>
    <property type="molecule type" value="Genomic_DNA"/>
</dbReference>
<gene>
    <name evidence="1" type="ORF">NCTC10529_01745</name>
</gene>
<accession>A0AAX2J4Z3</accession>
<dbReference type="GeneID" id="93263017"/>
<sequence length="164" mass="19254">MVSKLQWFYNLLGIKGIAKRCQRFCGFISQGKNDAYKYMNYERTTYDELKKDFLASAFGACRAKFHRGQVDGWMEHESEWGYASYDFESGFHLPIEKLMIHVINTITNAGRIAEAHRFHLCEINNILSKYATEELFADLNDEEKEDFLYDLEIILDNQLLEIVK</sequence>
<dbReference type="RefSeq" id="WP_003788974.1">
    <property type="nucleotide sequence ID" value="NZ_CP091518.1"/>
</dbReference>